<dbReference type="PROSITE" id="PS00216">
    <property type="entry name" value="SUGAR_TRANSPORT_1"/>
    <property type="match status" value="1"/>
</dbReference>
<dbReference type="Gene3D" id="1.20.1250.20">
    <property type="entry name" value="MFS general substrate transporter like domains"/>
    <property type="match status" value="2"/>
</dbReference>
<feature type="transmembrane region" description="Helical" evidence="8">
    <location>
        <begin position="331"/>
        <end position="349"/>
    </location>
</feature>
<feature type="transmembrane region" description="Helical" evidence="8">
    <location>
        <begin position="452"/>
        <end position="470"/>
    </location>
</feature>
<evidence type="ECO:0000256" key="3">
    <source>
        <dbReference type="ARBA" id="ARBA00022475"/>
    </source>
</evidence>
<evidence type="ECO:0000256" key="5">
    <source>
        <dbReference type="ARBA" id="ARBA00022847"/>
    </source>
</evidence>
<evidence type="ECO:0000256" key="4">
    <source>
        <dbReference type="ARBA" id="ARBA00022692"/>
    </source>
</evidence>
<evidence type="ECO:0000313" key="10">
    <source>
        <dbReference type="EMBL" id="MBI1685227.1"/>
    </source>
</evidence>
<keyword evidence="4 8" id="KW-0812">Transmembrane</keyword>
<protein>
    <submittedName>
        <fullName evidence="10">MFS transporter</fullName>
    </submittedName>
</protein>
<feature type="transmembrane region" description="Helical" evidence="8">
    <location>
        <begin position="120"/>
        <end position="140"/>
    </location>
</feature>
<feature type="transmembrane region" description="Helical" evidence="8">
    <location>
        <begin position="419"/>
        <end position="440"/>
    </location>
</feature>
<reference evidence="10 11" key="1">
    <citation type="submission" date="2020-11" db="EMBL/GenBank/DDBJ databases">
        <title>genome sequence of strain KACC 18849.</title>
        <authorList>
            <person name="Gao J."/>
            <person name="Zhang X."/>
        </authorList>
    </citation>
    <scope>NUCLEOTIDE SEQUENCE [LARGE SCALE GENOMIC DNA]</scope>
    <source>
        <strain evidence="10 11">KACC 18849</strain>
    </source>
</reference>
<feature type="transmembrane region" description="Helical" evidence="8">
    <location>
        <begin position="161"/>
        <end position="184"/>
    </location>
</feature>
<evidence type="ECO:0000256" key="6">
    <source>
        <dbReference type="ARBA" id="ARBA00022989"/>
    </source>
</evidence>
<feature type="transmembrane region" description="Helical" evidence="8">
    <location>
        <begin position="385"/>
        <end position="407"/>
    </location>
</feature>
<dbReference type="InterPro" id="IPR036259">
    <property type="entry name" value="MFS_trans_sf"/>
</dbReference>
<dbReference type="Proteomes" id="UP000639859">
    <property type="component" value="Unassembled WGS sequence"/>
</dbReference>
<dbReference type="PANTHER" id="PTHR43528">
    <property type="entry name" value="ALPHA-KETOGLUTARATE PERMEASE"/>
    <property type="match status" value="1"/>
</dbReference>
<dbReference type="PANTHER" id="PTHR43528:SF5">
    <property type="entry name" value="PROLINE_BETAINE TRANSPORTER"/>
    <property type="match status" value="1"/>
</dbReference>
<keyword evidence="5" id="KW-0769">Symport</keyword>
<evidence type="ECO:0000256" key="1">
    <source>
        <dbReference type="ARBA" id="ARBA00004651"/>
    </source>
</evidence>
<organism evidence="10 11">
    <name type="scientific">Caulobacter hibisci</name>
    <dbReference type="NCBI Taxonomy" id="2035993"/>
    <lineage>
        <taxon>Bacteria</taxon>
        <taxon>Pseudomonadati</taxon>
        <taxon>Pseudomonadota</taxon>
        <taxon>Alphaproteobacteria</taxon>
        <taxon>Caulobacterales</taxon>
        <taxon>Caulobacteraceae</taxon>
        <taxon>Caulobacter</taxon>
    </lineage>
</organism>
<feature type="domain" description="Major facilitator superfamily (MFS) profile" evidence="9">
    <location>
        <begin position="24"/>
        <end position="475"/>
    </location>
</feature>
<dbReference type="RefSeq" id="WP_198577129.1">
    <property type="nucleotide sequence ID" value="NZ_JADWOX010000011.1"/>
</dbReference>
<name>A0ABS0T011_9CAUL</name>
<evidence type="ECO:0000259" key="9">
    <source>
        <dbReference type="PROSITE" id="PS50850"/>
    </source>
</evidence>
<keyword evidence="3" id="KW-1003">Cell membrane</keyword>
<dbReference type="CDD" id="cd17367">
    <property type="entry name" value="MFS_KgtP"/>
    <property type="match status" value="1"/>
</dbReference>
<gene>
    <name evidence="10" type="ORF">I4Q42_16275</name>
</gene>
<feature type="transmembrane region" description="Helical" evidence="8">
    <location>
        <begin position="361"/>
        <end position="379"/>
    </location>
</feature>
<comment type="caution">
    <text evidence="10">The sequence shown here is derived from an EMBL/GenBank/DDBJ whole genome shotgun (WGS) entry which is preliminary data.</text>
</comment>
<dbReference type="SUPFAM" id="SSF103473">
    <property type="entry name" value="MFS general substrate transporter"/>
    <property type="match status" value="1"/>
</dbReference>
<keyword evidence="2" id="KW-0813">Transport</keyword>
<feature type="transmembrane region" description="Helical" evidence="8">
    <location>
        <begin position="63"/>
        <end position="83"/>
    </location>
</feature>
<comment type="subcellular location">
    <subcellularLocation>
        <location evidence="1">Cell membrane</location>
        <topology evidence="1">Multi-pass membrane protein</topology>
    </subcellularLocation>
</comment>
<feature type="transmembrane region" description="Helical" evidence="8">
    <location>
        <begin position="293"/>
        <end position="311"/>
    </location>
</feature>
<feature type="transmembrane region" description="Helical" evidence="8">
    <location>
        <begin position="242"/>
        <end position="259"/>
    </location>
</feature>
<dbReference type="EMBL" id="JADWOX010000011">
    <property type="protein sequence ID" value="MBI1685227.1"/>
    <property type="molecule type" value="Genomic_DNA"/>
</dbReference>
<evidence type="ECO:0000256" key="2">
    <source>
        <dbReference type="ARBA" id="ARBA00022448"/>
    </source>
</evidence>
<keyword evidence="11" id="KW-1185">Reference proteome</keyword>
<accession>A0ABS0T011</accession>
<evidence type="ECO:0000313" key="11">
    <source>
        <dbReference type="Proteomes" id="UP000639859"/>
    </source>
</evidence>
<proteinExistence type="predicted"/>
<dbReference type="InterPro" id="IPR005829">
    <property type="entry name" value="Sugar_transporter_CS"/>
</dbReference>
<evidence type="ECO:0000256" key="7">
    <source>
        <dbReference type="ARBA" id="ARBA00023136"/>
    </source>
</evidence>
<dbReference type="PROSITE" id="PS50850">
    <property type="entry name" value="MFS"/>
    <property type="match status" value="1"/>
</dbReference>
<dbReference type="PROSITE" id="PS00217">
    <property type="entry name" value="SUGAR_TRANSPORT_2"/>
    <property type="match status" value="1"/>
</dbReference>
<dbReference type="InterPro" id="IPR051084">
    <property type="entry name" value="H+-coupled_symporters"/>
</dbReference>
<feature type="transmembrane region" description="Helical" evidence="8">
    <location>
        <begin position="265"/>
        <end position="286"/>
    </location>
</feature>
<feature type="transmembrane region" description="Helical" evidence="8">
    <location>
        <begin position="196"/>
        <end position="215"/>
    </location>
</feature>
<dbReference type="InterPro" id="IPR020846">
    <property type="entry name" value="MFS_dom"/>
</dbReference>
<dbReference type="InterPro" id="IPR005828">
    <property type="entry name" value="MFS_sugar_transport-like"/>
</dbReference>
<sequence>MTDAVAPQDQPAAPSLTPSARARAILGGSAGNLVEWYDWFAYAAFTLYFAPHFFPKGDQTVQLLQAAAVFFLGFVARPVGAWLMGHYADRAGRRAALSVSVSLMCVGALIIALTPDFKTIGLFAPAVLLIARVLQGLSVGGEYGASATYMSEMAGKSRRGFWSSFHYVTLIAGQLIALAVLIILQRTLAKEDLADWGWRIPFVIGAALAVVVFWIRRGLEESVSFKTADKPAESIGKTQRNLALLFFVLTLAAGGWILAKPGLVPQVLAGVFLVGFFATLVAPLLARHPRETLMIMGLTAGGSLTFYVYTTYMQKFLVNTAGFEKAQASEISAISMIVFMLLQPLSGWLSDKLGRKPMLIAAYAGGALTIWPIMSGIAATDSVPVALALIVAGMTIQSAYTAISAVVKAELFPAHVRALGVALPYAVANVLFGGTAEMVALAFKHAGIESGFYLYVAGIMSVGLVVAVLLRDTARHSLIAED</sequence>
<keyword evidence="7 8" id="KW-0472">Membrane</keyword>
<evidence type="ECO:0000256" key="8">
    <source>
        <dbReference type="SAM" id="Phobius"/>
    </source>
</evidence>
<dbReference type="Pfam" id="PF00083">
    <property type="entry name" value="Sugar_tr"/>
    <property type="match status" value="1"/>
</dbReference>
<feature type="transmembrane region" description="Helical" evidence="8">
    <location>
        <begin position="95"/>
        <end position="114"/>
    </location>
</feature>
<keyword evidence="6 8" id="KW-1133">Transmembrane helix</keyword>